<sequence>MTEDETKIGSSRHFLERIANAIVEKSNTEEAFLKHFLAKRKRLIHFIFLFLITDTNNRYPSFFENKEIREVRMWIGVA</sequence>
<evidence type="ECO:0000313" key="2">
    <source>
        <dbReference type="Proteomes" id="UP001403385"/>
    </source>
</evidence>
<proteinExistence type="predicted"/>
<dbReference type="AlphaFoldDB" id="A0AAW9S310"/>
<evidence type="ECO:0000313" key="1">
    <source>
        <dbReference type="EMBL" id="MEN7547972.1"/>
    </source>
</evidence>
<comment type="caution">
    <text evidence="1">The sequence shown here is derived from an EMBL/GenBank/DDBJ whole genome shotgun (WGS) entry which is preliminary data.</text>
</comment>
<dbReference type="Proteomes" id="UP001403385">
    <property type="component" value="Unassembled WGS sequence"/>
</dbReference>
<gene>
    <name evidence="1" type="ORF">AAG747_08630</name>
</gene>
<keyword evidence="2" id="KW-1185">Reference proteome</keyword>
<protein>
    <submittedName>
        <fullName evidence="1">Uncharacterized protein</fullName>
    </submittedName>
</protein>
<accession>A0AAW9S310</accession>
<organism evidence="1 2">
    <name type="scientific">Rapidithrix thailandica</name>
    <dbReference type="NCBI Taxonomy" id="413964"/>
    <lineage>
        <taxon>Bacteria</taxon>
        <taxon>Pseudomonadati</taxon>
        <taxon>Bacteroidota</taxon>
        <taxon>Cytophagia</taxon>
        <taxon>Cytophagales</taxon>
        <taxon>Flammeovirgaceae</taxon>
        <taxon>Rapidithrix</taxon>
    </lineage>
</organism>
<reference evidence="1 2" key="1">
    <citation type="submission" date="2024-04" db="EMBL/GenBank/DDBJ databases">
        <title>Novel genus in family Flammeovirgaceae.</title>
        <authorList>
            <person name="Nguyen T.H."/>
            <person name="Vuong T.Q."/>
            <person name="Le H."/>
            <person name="Kim S.-G."/>
        </authorList>
    </citation>
    <scope>NUCLEOTIDE SEQUENCE [LARGE SCALE GENOMIC DNA]</scope>
    <source>
        <strain evidence="1 2">JCM 23209</strain>
    </source>
</reference>
<dbReference type="EMBL" id="JBDKWZ010000004">
    <property type="protein sequence ID" value="MEN7547972.1"/>
    <property type="molecule type" value="Genomic_DNA"/>
</dbReference>
<name>A0AAW9S310_9BACT</name>
<dbReference type="RefSeq" id="WP_346820754.1">
    <property type="nucleotide sequence ID" value="NZ_JBDKWZ010000004.1"/>
</dbReference>